<dbReference type="Proteomes" id="UP000054538">
    <property type="component" value="Unassembled WGS sequence"/>
</dbReference>
<dbReference type="AlphaFoldDB" id="A0A0D0DID8"/>
<evidence type="ECO:0000313" key="6">
    <source>
        <dbReference type="Proteomes" id="UP000054538"/>
    </source>
</evidence>
<dbReference type="InterPro" id="IPR002018">
    <property type="entry name" value="CarbesteraseB"/>
</dbReference>
<dbReference type="PROSITE" id="PS00122">
    <property type="entry name" value="CARBOXYLESTERASE_B_1"/>
    <property type="match status" value="1"/>
</dbReference>
<comment type="similarity">
    <text evidence="1 3">Belongs to the type-B carboxylesterase/lipase family.</text>
</comment>
<dbReference type="OrthoDB" id="408631at2759"/>
<gene>
    <name evidence="5" type="ORF">PAXRUDRAFT_824272</name>
</gene>
<keyword evidence="6" id="KW-1185">Reference proteome</keyword>
<dbReference type="PANTHER" id="PTHR45570:SF1">
    <property type="entry name" value="CARBOXYLIC ESTER HYDROLASE"/>
    <property type="match status" value="1"/>
</dbReference>
<dbReference type="STRING" id="930991.A0A0D0DID8"/>
<proteinExistence type="inferred from homology"/>
<organism evidence="5 6">
    <name type="scientific">Paxillus rubicundulus Ve08.2h10</name>
    <dbReference type="NCBI Taxonomy" id="930991"/>
    <lineage>
        <taxon>Eukaryota</taxon>
        <taxon>Fungi</taxon>
        <taxon>Dikarya</taxon>
        <taxon>Basidiomycota</taxon>
        <taxon>Agaricomycotina</taxon>
        <taxon>Agaricomycetes</taxon>
        <taxon>Agaricomycetidae</taxon>
        <taxon>Boletales</taxon>
        <taxon>Paxilineae</taxon>
        <taxon>Paxillaceae</taxon>
        <taxon>Paxillus</taxon>
    </lineage>
</organism>
<dbReference type="EC" id="3.1.1.-" evidence="3"/>
<keyword evidence="3" id="KW-0732">Signal</keyword>
<reference evidence="6" key="2">
    <citation type="submission" date="2015-01" db="EMBL/GenBank/DDBJ databases">
        <title>Evolutionary Origins and Diversification of the Mycorrhizal Mutualists.</title>
        <authorList>
            <consortium name="DOE Joint Genome Institute"/>
            <consortium name="Mycorrhizal Genomics Consortium"/>
            <person name="Kohler A."/>
            <person name="Kuo A."/>
            <person name="Nagy L.G."/>
            <person name="Floudas D."/>
            <person name="Copeland A."/>
            <person name="Barry K.W."/>
            <person name="Cichocki N."/>
            <person name="Veneault-Fourrey C."/>
            <person name="LaButti K."/>
            <person name="Lindquist E.A."/>
            <person name="Lipzen A."/>
            <person name="Lundell T."/>
            <person name="Morin E."/>
            <person name="Murat C."/>
            <person name="Riley R."/>
            <person name="Ohm R."/>
            <person name="Sun H."/>
            <person name="Tunlid A."/>
            <person name="Henrissat B."/>
            <person name="Grigoriev I.V."/>
            <person name="Hibbett D.S."/>
            <person name="Martin F."/>
        </authorList>
    </citation>
    <scope>NUCLEOTIDE SEQUENCE [LARGE SCALE GENOMIC DNA]</scope>
    <source>
        <strain evidence="6">Ve08.2h10</strain>
    </source>
</reference>
<dbReference type="SUPFAM" id="SSF53474">
    <property type="entry name" value="alpha/beta-Hydrolases"/>
    <property type="match status" value="1"/>
</dbReference>
<dbReference type="HOGENOM" id="CLU_006586_16_2_1"/>
<feature type="domain" description="Carboxylesterase type B" evidence="4">
    <location>
        <begin position="74"/>
        <end position="534"/>
    </location>
</feature>
<reference evidence="5 6" key="1">
    <citation type="submission" date="2014-04" db="EMBL/GenBank/DDBJ databases">
        <authorList>
            <consortium name="DOE Joint Genome Institute"/>
            <person name="Kuo A."/>
            <person name="Kohler A."/>
            <person name="Jargeat P."/>
            <person name="Nagy L.G."/>
            <person name="Floudas D."/>
            <person name="Copeland A."/>
            <person name="Barry K.W."/>
            <person name="Cichocki N."/>
            <person name="Veneault-Fourrey C."/>
            <person name="LaButti K."/>
            <person name="Lindquist E.A."/>
            <person name="Lipzen A."/>
            <person name="Lundell T."/>
            <person name="Morin E."/>
            <person name="Murat C."/>
            <person name="Sun H."/>
            <person name="Tunlid A."/>
            <person name="Henrissat B."/>
            <person name="Grigoriev I.V."/>
            <person name="Hibbett D.S."/>
            <person name="Martin F."/>
            <person name="Nordberg H.P."/>
            <person name="Cantor M.N."/>
            <person name="Hua S.X."/>
        </authorList>
    </citation>
    <scope>NUCLEOTIDE SEQUENCE [LARGE SCALE GENOMIC DNA]</scope>
    <source>
        <strain evidence="5 6">Ve08.2h10</strain>
    </source>
</reference>
<evidence type="ECO:0000259" key="4">
    <source>
        <dbReference type="Pfam" id="PF00135"/>
    </source>
</evidence>
<accession>A0A0D0DID8</accession>
<dbReference type="GO" id="GO:0016787">
    <property type="term" value="F:hydrolase activity"/>
    <property type="evidence" value="ECO:0007669"/>
    <property type="project" value="UniProtKB-KW"/>
</dbReference>
<dbReference type="EMBL" id="KN824907">
    <property type="protein sequence ID" value="KIK98087.1"/>
    <property type="molecule type" value="Genomic_DNA"/>
</dbReference>
<evidence type="ECO:0000313" key="5">
    <source>
        <dbReference type="EMBL" id="KIK98087.1"/>
    </source>
</evidence>
<keyword evidence="2 3" id="KW-0378">Hydrolase</keyword>
<name>A0A0D0DID8_9AGAM</name>
<dbReference type="Gene3D" id="3.40.50.1820">
    <property type="entry name" value="alpha/beta hydrolase"/>
    <property type="match status" value="1"/>
</dbReference>
<dbReference type="InParanoid" id="A0A0D0DID8"/>
<evidence type="ECO:0000256" key="2">
    <source>
        <dbReference type="ARBA" id="ARBA00022801"/>
    </source>
</evidence>
<feature type="chain" id="PRO_5005112001" description="Carboxylic ester hydrolase" evidence="3">
    <location>
        <begin position="20"/>
        <end position="566"/>
    </location>
</feature>
<dbReference type="Pfam" id="PF00135">
    <property type="entry name" value="COesterase"/>
    <property type="match status" value="1"/>
</dbReference>
<dbReference type="ESTHER" id="9homo-a0a0d0did8">
    <property type="family name" value="Fungal_carboxylesterase_lipase"/>
</dbReference>
<evidence type="ECO:0000256" key="3">
    <source>
        <dbReference type="RuleBase" id="RU361235"/>
    </source>
</evidence>
<evidence type="ECO:0000256" key="1">
    <source>
        <dbReference type="ARBA" id="ARBA00005964"/>
    </source>
</evidence>
<dbReference type="PANTHER" id="PTHR45570">
    <property type="entry name" value="CARBOXYLIC ESTER HYDROLASE"/>
    <property type="match status" value="1"/>
</dbReference>
<dbReference type="InterPro" id="IPR029058">
    <property type="entry name" value="AB_hydrolase_fold"/>
</dbReference>
<protein>
    <recommendedName>
        <fullName evidence="3">Carboxylic ester hydrolase</fullName>
        <ecNumber evidence="3">3.1.1.-</ecNumber>
    </recommendedName>
</protein>
<feature type="signal peptide" evidence="3">
    <location>
        <begin position="1"/>
        <end position="19"/>
    </location>
</feature>
<sequence length="566" mass="60614">MVVLWALLSSLLLASPVASWPLVPSTDPLMHLSRAVPVFDRGWANYCSFSPYTPEFLCPRRGSNMPISISTPLGTAQGVGDTATVNRFTVKYASAQRWQPSTVATTWELPNGSTNVSALPLMCPQPYVDDSSFSEDCLSMILYVPTSLKSVSGVPTLMWIHGGSFMVGSATDPGLDGSALAEATDSIVVVIQYRLGALGFVAPNGQTNLGLKDTVNALQLLRKVLPSFGGDPSKITVAGQSSGANMIRALLAVPSAQSLFQSAILQSDPMDYGFLSISDQQQLQDYFVSILPCKPSDTSCLDAMSLDEIVTTVGLNQFDNAFLVVPAATQAEPMRVVNDGTFITSTLDSTTPFPKVTKPIILSNVADEAGLTIYGNFPDPVPEAEYEAIVNASFGESRYQTLMGSQLYRVDASTTDYRPQLEVLATDSVWRCATWTFARNWVSSGGRAYVGLYTLGASYPGNSAVPYCIQPGVVCHQDDIEIVFGTAPNPTSAQSALITEMQARYKSFLYTGNPNPCDSSYANWQAAGTSNVNAILLGSSGLAPVGACTPSFWGQSVPYDYQVYDI</sequence>
<dbReference type="InterPro" id="IPR019826">
    <property type="entry name" value="Carboxylesterase_B_AS"/>
</dbReference>